<feature type="non-terminal residue" evidence="2">
    <location>
        <position position="280"/>
    </location>
</feature>
<sequence>TGHRLPLETRRWKTTYTRFEVWVEDREKEEQGRVKKVSTILYEYYRKDVASKAVINARLGAQGLQSKARLGGGRNKTAMHRPKSWNKNEREQAKDKSCRGDIKKKLRDKGLRSRRRIRVDRQDVTELTALCAVQKGKESVIEKDSRQTARSAYTRGVEHVEALEKKNERSVLWRHCEEKHDNEIQEFRMSVTGMYNNDVMARHIAESVRISKVPEGQMNDIYTKWRTTDEVLYEIYFTEQNNKAKRMHKVYLHAALELIRDFSRLRFWVESHLSRYSTRD</sequence>
<dbReference type="OrthoDB" id="10057701at2759"/>
<evidence type="ECO:0000256" key="1">
    <source>
        <dbReference type="SAM" id="MobiDB-lite"/>
    </source>
</evidence>
<reference evidence="2" key="1">
    <citation type="submission" date="2020-04" db="EMBL/GenBank/DDBJ databases">
        <authorList>
            <person name="Alioto T."/>
            <person name="Alioto T."/>
            <person name="Gomez Garrido J."/>
        </authorList>
    </citation>
    <scope>NUCLEOTIDE SEQUENCE</scope>
    <source>
        <strain evidence="2">A484AB</strain>
    </source>
</reference>
<proteinExistence type="predicted"/>
<organism evidence="2 3">
    <name type="scientific">Paramuricea clavata</name>
    <name type="common">Red gorgonian</name>
    <name type="synonym">Violescent sea-whip</name>
    <dbReference type="NCBI Taxonomy" id="317549"/>
    <lineage>
        <taxon>Eukaryota</taxon>
        <taxon>Metazoa</taxon>
        <taxon>Cnidaria</taxon>
        <taxon>Anthozoa</taxon>
        <taxon>Octocorallia</taxon>
        <taxon>Malacalcyonacea</taxon>
        <taxon>Plexauridae</taxon>
        <taxon>Paramuricea</taxon>
    </lineage>
</organism>
<dbReference type="EMBL" id="CACRXK020028956">
    <property type="protein sequence ID" value="CAB4041794.1"/>
    <property type="molecule type" value="Genomic_DNA"/>
</dbReference>
<feature type="compositionally biased region" description="Basic and acidic residues" evidence="1">
    <location>
        <begin position="86"/>
        <end position="96"/>
    </location>
</feature>
<protein>
    <submittedName>
        <fullName evidence="2">Uncharacterized protein</fullName>
    </submittedName>
</protein>
<feature type="region of interest" description="Disordered" evidence="1">
    <location>
        <begin position="68"/>
        <end position="96"/>
    </location>
</feature>
<dbReference type="Proteomes" id="UP001152795">
    <property type="component" value="Unassembled WGS sequence"/>
</dbReference>
<feature type="non-terminal residue" evidence="2">
    <location>
        <position position="1"/>
    </location>
</feature>
<gene>
    <name evidence="2" type="ORF">PACLA_8A006618</name>
</gene>
<name>A0A7D9M0U1_PARCT</name>
<dbReference type="AlphaFoldDB" id="A0A7D9M0U1"/>
<accession>A0A7D9M0U1</accession>
<evidence type="ECO:0000313" key="3">
    <source>
        <dbReference type="Proteomes" id="UP001152795"/>
    </source>
</evidence>
<comment type="caution">
    <text evidence="2">The sequence shown here is derived from an EMBL/GenBank/DDBJ whole genome shotgun (WGS) entry which is preliminary data.</text>
</comment>
<keyword evidence="3" id="KW-1185">Reference proteome</keyword>
<evidence type="ECO:0000313" key="2">
    <source>
        <dbReference type="EMBL" id="CAB4041794.1"/>
    </source>
</evidence>